<gene>
    <name evidence="2" type="ORF">DPX16_14352</name>
</gene>
<feature type="region of interest" description="Disordered" evidence="1">
    <location>
        <begin position="400"/>
        <end position="427"/>
    </location>
</feature>
<feature type="non-terminal residue" evidence="2">
    <location>
        <position position="1"/>
    </location>
</feature>
<feature type="compositionally biased region" description="Acidic residues" evidence="1">
    <location>
        <begin position="416"/>
        <end position="427"/>
    </location>
</feature>
<protein>
    <submittedName>
        <fullName evidence="2">Uncharacterized protein</fullName>
    </submittedName>
</protein>
<dbReference type="EMBL" id="RJVU01069537">
    <property type="protein sequence ID" value="ROI69412.1"/>
    <property type="molecule type" value="Genomic_DNA"/>
</dbReference>
<reference evidence="2 3" key="1">
    <citation type="submission" date="2018-10" db="EMBL/GenBank/DDBJ databases">
        <title>Genome assembly for a Yunnan-Guizhou Plateau 3E fish, Anabarilius grahami (Regan), and its evolutionary and genetic applications.</title>
        <authorList>
            <person name="Jiang W."/>
        </authorList>
    </citation>
    <scope>NUCLEOTIDE SEQUENCE [LARGE SCALE GENOMIC DNA]</scope>
    <source>
        <strain evidence="2">AG-KIZ</strain>
        <tissue evidence="2">Muscle</tissue>
    </source>
</reference>
<organism evidence="2 3">
    <name type="scientific">Anabarilius grahami</name>
    <name type="common">Kanglang fish</name>
    <name type="synonym">Barilius grahami</name>
    <dbReference type="NCBI Taxonomy" id="495550"/>
    <lineage>
        <taxon>Eukaryota</taxon>
        <taxon>Metazoa</taxon>
        <taxon>Chordata</taxon>
        <taxon>Craniata</taxon>
        <taxon>Vertebrata</taxon>
        <taxon>Euteleostomi</taxon>
        <taxon>Actinopterygii</taxon>
        <taxon>Neopterygii</taxon>
        <taxon>Teleostei</taxon>
        <taxon>Ostariophysi</taxon>
        <taxon>Cypriniformes</taxon>
        <taxon>Xenocyprididae</taxon>
        <taxon>Xenocypridinae</taxon>
        <taxon>Xenocypridinae incertae sedis</taxon>
        <taxon>Anabarilius</taxon>
    </lineage>
</organism>
<proteinExistence type="predicted"/>
<dbReference type="AlphaFoldDB" id="A0A3N0XLX8"/>
<dbReference type="Proteomes" id="UP000281406">
    <property type="component" value="Unassembled WGS sequence"/>
</dbReference>
<evidence type="ECO:0000313" key="3">
    <source>
        <dbReference type="Proteomes" id="UP000281406"/>
    </source>
</evidence>
<sequence>VEWIILLSGAVARAGWKGIKPELLELRLYEWERLQVLSLIHLRSLSIISSSVTHGRAGSAPQQNFERALRFLQDTASQHSTGKHDDFPSLPPSLCVFVKLCAGGTRQTAVIVHISRRAQTCGRQSTPTHRPKLILRAIIEVAEIRSNFHMSLNREHGRSGFDGLSVTPCFREHLHSSGRRTGHRWDRLTETRSVLLHRLSASRVCLSMLLDPSLSGRAQLCMRRPLLCWEAACAALMRRPHQVVSERLGRTGRVVFPPDGNAVVHNTANSFIKPGFKGTESTSFLSHSSEEQTIFGFDKVLSGTSPPIIWRGPRIKQADVCRVAPSSCVAHRYTDTAEKQTRTDGEEREESPSAAAAAFKQRCGDMTGDECVATGRSSRLKTRRDVKERQVLKRHVDLSFSPDPLKLRQKQTGVDTDGETQEEVTTF</sequence>
<evidence type="ECO:0000313" key="2">
    <source>
        <dbReference type="EMBL" id="ROI69412.1"/>
    </source>
</evidence>
<evidence type="ECO:0000256" key="1">
    <source>
        <dbReference type="SAM" id="MobiDB-lite"/>
    </source>
</evidence>
<keyword evidence="3" id="KW-1185">Reference proteome</keyword>
<comment type="caution">
    <text evidence="2">The sequence shown here is derived from an EMBL/GenBank/DDBJ whole genome shotgun (WGS) entry which is preliminary data.</text>
</comment>
<name>A0A3N0XLX8_ANAGA</name>
<accession>A0A3N0XLX8</accession>